<accession>A0ABX0GQK8</accession>
<keyword evidence="2" id="KW-0255">Endonuclease</keyword>
<name>A0ABX0GQK8_9ACTN</name>
<dbReference type="PANTHER" id="PTHR12121">
    <property type="entry name" value="CARBON CATABOLITE REPRESSOR PROTEIN 4"/>
    <property type="match status" value="1"/>
</dbReference>
<dbReference type="EMBL" id="JAANNP010000001">
    <property type="protein sequence ID" value="NHC12758.1"/>
    <property type="molecule type" value="Genomic_DNA"/>
</dbReference>
<keyword evidence="2" id="KW-0540">Nuclease</keyword>
<dbReference type="InterPro" id="IPR050410">
    <property type="entry name" value="CCR4/nocturin_mRNA_transcr"/>
</dbReference>
<dbReference type="Gene3D" id="3.60.10.10">
    <property type="entry name" value="Endonuclease/exonuclease/phosphatase"/>
    <property type="match status" value="1"/>
</dbReference>
<dbReference type="InterPro" id="IPR005135">
    <property type="entry name" value="Endo/exonuclease/phosphatase"/>
</dbReference>
<evidence type="ECO:0000313" key="2">
    <source>
        <dbReference type="EMBL" id="NHC12758.1"/>
    </source>
</evidence>
<keyword evidence="3" id="KW-1185">Reference proteome</keyword>
<keyword evidence="2" id="KW-0378">Hydrolase</keyword>
<reference evidence="2 3" key="1">
    <citation type="submission" date="2020-03" db="EMBL/GenBank/DDBJ databases">
        <title>Two novel Motilibacter sp.</title>
        <authorList>
            <person name="Liu S."/>
        </authorList>
    </citation>
    <scope>NUCLEOTIDE SEQUENCE [LARGE SCALE GENOMIC DNA]</scope>
    <source>
        <strain evidence="2 3">E257</strain>
    </source>
</reference>
<evidence type="ECO:0000313" key="3">
    <source>
        <dbReference type="Proteomes" id="UP000800981"/>
    </source>
</evidence>
<comment type="caution">
    <text evidence="2">The sequence shown here is derived from an EMBL/GenBank/DDBJ whole genome shotgun (WGS) entry which is preliminary data.</text>
</comment>
<dbReference type="GO" id="GO:0004519">
    <property type="term" value="F:endonuclease activity"/>
    <property type="evidence" value="ECO:0007669"/>
    <property type="project" value="UniProtKB-KW"/>
</dbReference>
<organism evidence="2 3">
    <name type="scientific">Motilibacter deserti</name>
    <dbReference type="NCBI Taxonomy" id="2714956"/>
    <lineage>
        <taxon>Bacteria</taxon>
        <taxon>Bacillati</taxon>
        <taxon>Actinomycetota</taxon>
        <taxon>Actinomycetes</taxon>
        <taxon>Motilibacterales</taxon>
        <taxon>Motilibacteraceae</taxon>
        <taxon>Motilibacter</taxon>
    </lineage>
</organism>
<gene>
    <name evidence="2" type="ORF">G9H71_03055</name>
</gene>
<protein>
    <submittedName>
        <fullName evidence="2">Endonuclease/exonuclease/phosphatase family protein</fullName>
    </submittedName>
</protein>
<dbReference type="PANTHER" id="PTHR12121:SF36">
    <property type="entry name" value="ENDONUCLEASE_EXONUCLEASE_PHOSPHATASE DOMAIN-CONTAINING PROTEIN"/>
    <property type="match status" value="1"/>
</dbReference>
<evidence type="ECO:0000259" key="1">
    <source>
        <dbReference type="Pfam" id="PF03372"/>
    </source>
</evidence>
<dbReference type="CDD" id="cd09083">
    <property type="entry name" value="EEP-1"/>
    <property type="match status" value="1"/>
</dbReference>
<dbReference type="Proteomes" id="UP000800981">
    <property type="component" value="Unassembled WGS sequence"/>
</dbReference>
<feature type="domain" description="Endonuclease/exonuclease/phosphatase" evidence="1">
    <location>
        <begin position="1"/>
        <end position="246"/>
    </location>
</feature>
<dbReference type="InterPro" id="IPR036691">
    <property type="entry name" value="Endo/exonu/phosph_ase_sf"/>
</dbReference>
<dbReference type="Pfam" id="PF03372">
    <property type="entry name" value="Exo_endo_phos"/>
    <property type="match status" value="1"/>
</dbReference>
<dbReference type="SUPFAM" id="SSF56219">
    <property type="entry name" value="DNase I-like"/>
    <property type="match status" value="1"/>
</dbReference>
<sequence length="261" mass="28944">MTFNLRYASTSRPNSWAERRPVMRDLLRKERPDILGTQEGLYSQLQDIEKDLPGNDYRMIGVGREGGSRGEFMAVFYNTDRLQPLEFDHFWLSDTPNVIGSNTWGGGSIRMVTWVRFLDKVTNQQFFALNTHLDNSSENARRRAASLIDQRVRALNPALPKIVTGDFNTAAGAGSVPYSTLVTNGVLQDTWVNAAERSPVYGTFHNYRPLTPNGARIDWILASAGVTTRAVAINTFSKGGQFPSDHLPVEAVVKLPAPAAS</sequence>
<proteinExistence type="predicted"/>